<gene>
    <name evidence="2" type="ORF">C9J12_26970</name>
</gene>
<dbReference type="InterPro" id="IPR007039">
    <property type="entry name" value="TrbC/VirB2"/>
</dbReference>
<keyword evidence="1" id="KW-0812">Transmembrane</keyword>
<feature type="transmembrane region" description="Helical" evidence="1">
    <location>
        <begin position="49"/>
        <end position="70"/>
    </location>
</feature>
<reference evidence="2 3" key="1">
    <citation type="submission" date="2018-01" db="EMBL/GenBank/DDBJ databases">
        <title>Whole genome sequencing of Histamine producing bacteria.</title>
        <authorList>
            <person name="Butler K."/>
        </authorList>
    </citation>
    <scope>NUCLEOTIDE SEQUENCE [LARGE SCALE GENOMIC DNA]</scope>
    <source>
        <strain evidence="2 3">JCM 12947</strain>
    </source>
</reference>
<evidence type="ECO:0000313" key="3">
    <source>
        <dbReference type="Proteomes" id="UP000240987"/>
    </source>
</evidence>
<organism evidence="2 3">
    <name type="scientific">Photobacterium frigidiphilum</name>
    <dbReference type="NCBI Taxonomy" id="264736"/>
    <lineage>
        <taxon>Bacteria</taxon>
        <taxon>Pseudomonadati</taxon>
        <taxon>Pseudomonadota</taxon>
        <taxon>Gammaproteobacteria</taxon>
        <taxon>Vibrionales</taxon>
        <taxon>Vibrionaceae</taxon>
        <taxon>Photobacterium</taxon>
    </lineage>
</organism>
<keyword evidence="1" id="KW-0472">Membrane</keyword>
<sequence length="111" mass="12052">MRFRTWCHQWSQVWLKANIAVFGFMPFLAHASNTGMPYEAPLEKVVNSITGPVAFGASVLGIVAAGLGLIFGGEMNGFIQKLMILSLVISVIVMATNLMSFLFNVSSTLII</sequence>
<feature type="transmembrane region" description="Helical" evidence="1">
    <location>
        <begin position="12"/>
        <end position="29"/>
    </location>
</feature>
<proteinExistence type="predicted"/>
<evidence type="ECO:0000256" key="1">
    <source>
        <dbReference type="SAM" id="Phobius"/>
    </source>
</evidence>
<protein>
    <submittedName>
        <fullName evidence="2">Conjugal transfer protein TrbC</fullName>
    </submittedName>
</protein>
<evidence type="ECO:0000313" key="2">
    <source>
        <dbReference type="EMBL" id="PSU44515.1"/>
    </source>
</evidence>
<dbReference type="OrthoDB" id="9814329at2"/>
<keyword evidence="3" id="KW-1185">Reference proteome</keyword>
<name>A0A2T3J6Y9_9GAMM</name>
<dbReference type="RefSeq" id="WP_107245900.1">
    <property type="nucleotide sequence ID" value="NZ_PYMJ01000049.1"/>
</dbReference>
<keyword evidence="1" id="KW-1133">Transmembrane helix</keyword>
<comment type="caution">
    <text evidence="2">The sequence shown here is derived from an EMBL/GenBank/DDBJ whole genome shotgun (WGS) entry which is preliminary data.</text>
</comment>
<feature type="transmembrane region" description="Helical" evidence="1">
    <location>
        <begin position="82"/>
        <end position="103"/>
    </location>
</feature>
<dbReference type="Pfam" id="PF04956">
    <property type="entry name" value="TrbC"/>
    <property type="match status" value="1"/>
</dbReference>
<accession>A0A2T3J6Y9</accession>
<dbReference type="EMBL" id="PYMJ01000049">
    <property type="protein sequence ID" value="PSU44515.1"/>
    <property type="molecule type" value="Genomic_DNA"/>
</dbReference>
<dbReference type="AlphaFoldDB" id="A0A2T3J6Y9"/>
<dbReference type="Proteomes" id="UP000240987">
    <property type="component" value="Unassembled WGS sequence"/>
</dbReference>